<dbReference type="InterPro" id="IPR050187">
    <property type="entry name" value="Lipid_Phosphate_FormReg"/>
</dbReference>
<keyword evidence="4" id="KW-0418">Kinase</keyword>
<organism evidence="4 5">
    <name type="scientific">Pilimelia terevasa</name>
    <dbReference type="NCBI Taxonomy" id="53372"/>
    <lineage>
        <taxon>Bacteria</taxon>
        <taxon>Bacillati</taxon>
        <taxon>Actinomycetota</taxon>
        <taxon>Actinomycetes</taxon>
        <taxon>Micromonosporales</taxon>
        <taxon>Micromonosporaceae</taxon>
        <taxon>Pilimelia</taxon>
    </lineage>
</organism>
<dbReference type="InterPro" id="IPR001206">
    <property type="entry name" value="Diacylglycerol_kinase_cat_dom"/>
</dbReference>
<dbReference type="AlphaFoldDB" id="A0A8J3BFF4"/>
<evidence type="ECO:0000313" key="4">
    <source>
        <dbReference type="EMBL" id="GGK17456.1"/>
    </source>
</evidence>
<dbReference type="Gene3D" id="2.60.200.40">
    <property type="match status" value="1"/>
</dbReference>
<dbReference type="GO" id="GO:0004143">
    <property type="term" value="F:ATP-dependent diacylglycerol kinase activity"/>
    <property type="evidence" value="ECO:0007669"/>
    <property type="project" value="TreeGrafter"/>
</dbReference>
<evidence type="ECO:0000259" key="3">
    <source>
        <dbReference type="PROSITE" id="PS50146"/>
    </source>
</evidence>
<proteinExistence type="inferred from homology"/>
<dbReference type="InterPro" id="IPR017438">
    <property type="entry name" value="ATP-NAD_kinase_N"/>
</dbReference>
<dbReference type="Gene3D" id="3.40.50.10330">
    <property type="entry name" value="Probable inorganic polyphosphate/atp-NAD kinase, domain 1"/>
    <property type="match status" value="1"/>
</dbReference>
<dbReference type="SUPFAM" id="SSF111331">
    <property type="entry name" value="NAD kinase/diacylglycerol kinase-like"/>
    <property type="match status" value="1"/>
</dbReference>
<comment type="cofactor">
    <cofactor evidence="1">
        <name>Mg(2+)</name>
        <dbReference type="ChEBI" id="CHEBI:18420"/>
    </cofactor>
</comment>
<dbReference type="PROSITE" id="PS50146">
    <property type="entry name" value="DAGK"/>
    <property type="match status" value="1"/>
</dbReference>
<reference evidence="4" key="2">
    <citation type="submission" date="2020-09" db="EMBL/GenBank/DDBJ databases">
        <authorList>
            <person name="Sun Q."/>
            <person name="Ohkuma M."/>
        </authorList>
    </citation>
    <scope>NUCLEOTIDE SEQUENCE</scope>
    <source>
        <strain evidence="4">JCM 3091</strain>
    </source>
</reference>
<dbReference type="Pfam" id="PF00781">
    <property type="entry name" value="DAGK_cat"/>
    <property type="match status" value="1"/>
</dbReference>
<accession>A0A8J3BFF4</accession>
<evidence type="ECO:0000256" key="2">
    <source>
        <dbReference type="ARBA" id="ARBA00005983"/>
    </source>
</evidence>
<feature type="domain" description="DAGKc" evidence="3">
    <location>
        <begin position="5"/>
        <end position="149"/>
    </location>
</feature>
<name>A0A8J3BFF4_9ACTN</name>
<evidence type="ECO:0000313" key="5">
    <source>
        <dbReference type="Proteomes" id="UP000662200"/>
    </source>
</evidence>
<dbReference type="SMART" id="SM00046">
    <property type="entry name" value="DAGKc"/>
    <property type="match status" value="1"/>
</dbReference>
<gene>
    <name evidence="4" type="ORF">GCM10010124_07490</name>
</gene>
<comment type="similarity">
    <text evidence="2">Belongs to the diacylglycerol/lipid kinase family.</text>
</comment>
<sequence>MWVQSVTMRALLVVNPKATTTTERSRDVLLRALRSEVDLTVETTRRRGHGGELARQGAAEGVDIVVALGGDGTVNEIVNGLMADAAPGRRGGDADSRPALAVVPGGSTNVFARALGLPREPMEGTGAILEALRLGSTRTVGLGLADDRYFTFCAGLGLDAAVIREVERARLRGRTATPGRYLRTAVWQYLVGARGEPALALERPGEEADTGLTTAIVQNSAPWTYLGEHAVDPNPEASFDKGLDVLAFRSLRSPGSALATLRMLHGPARGSHVLRRHDLSEFAVTSHRPEPFHLDGDYLGERQKVRFLSVPEALRVIC</sequence>
<protein>
    <submittedName>
        <fullName evidence="4">Diacylglycerol kinase</fullName>
    </submittedName>
</protein>
<dbReference type="InterPro" id="IPR016064">
    <property type="entry name" value="NAD/diacylglycerol_kinase_sf"/>
</dbReference>
<keyword evidence="4" id="KW-0808">Transferase</keyword>
<comment type="caution">
    <text evidence="4">The sequence shown here is derived from an EMBL/GenBank/DDBJ whole genome shotgun (WGS) entry which is preliminary data.</text>
</comment>
<dbReference type="PANTHER" id="PTHR12358">
    <property type="entry name" value="SPHINGOSINE KINASE"/>
    <property type="match status" value="1"/>
</dbReference>
<dbReference type="Proteomes" id="UP000662200">
    <property type="component" value="Unassembled WGS sequence"/>
</dbReference>
<dbReference type="EMBL" id="BMQC01000002">
    <property type="protein sequence ID" value="GGK17456.1"/>
    <property type="molecule type" value="Genomic_DNA"/>
</dbReference>
<dbReference type="GO" id="GO:0005886">
    <property type="term" value="C:plasma membrane"/>
    <property type="evidence" value="ECO:0007669"/>
    <property type="project" value="TreeGrafter"/>
</dbReference>
<evidence type="ECO:0000256" key="1">
    <source>
        <dbReference type="ARBA" id="ARBA00001946"/>
    </source>
</evidence>
<reference evidence="4" key="1">
    <citation type="journal article" date="2014" name="Int. J. Syst. Evol. Microbiol.">
        <title>Complete genome sequence of Corynebacterium casei LMG S-19264T (=DSM 44701T), isolated from a smear-ripened cheese.</title>
        <authorList>
            <consortium name="US DOE Joint Genome Institute (JGI-PGF)"/>
            <person name="Walter F."/>
            <person name="Albersmeier A."/>
            <person name="Kalinowski J."/>
            <person name="Ruckert C."/>
        </authorList>
    </citation>
    <scope>NUCLEOTIDE SEQUENCE</scope>
    <source>
        <strain evidence="4">JCM 3091</strain>
    </source>
</reference>
<keyword evidence="5" id="KW-1185">Reference proteome</keyword>
<dbReference type="PANTHER" id="PTHR12358:SF106">
    <property type="entry name" value="LIPID KINASE YEGS"/>
    <property type="match status" value="1"/>
</dbReference>